<evidence type="ECO:0000313" key="3">
    <source>
        <dbReference type="EMBL" id="MFC4909026.1"/>
    </source>
</evidence>
<feature type="compositionally biased region" description="Low complexity" evidence="1">
    <location>
        <begin position="176"/>
        <end position="186"/>
    </location>
</feature>
<protein>
    <submittedName>
        <fullName evidence="3">Nuclear transport factor 2 family protein</fullName>
    </submittedName>
</protein>
<reference evidence="4" key="1">
    <citation type="journal article" date="2019" name="Int. J. Syst. Evol. Microbiol.">
        <title>The Global Catalogue of Microorganisms (GCM) 10K type strain sequencing project: providing services to taxonomists for standard genome sequencing and annotation.</title>
        <authorList>
            <consortium name="The Broad Institute Genomics Platform"/>
            <consortium name="The Broad Institute Genome Sequencing Center for Infectious Disease"/>
            <person name="Wu L."/>
            <person name="Ma J."/>
        </authorList>
    </citation>
    <scope>NUCLEOTIDE SEQUENCE [LARGE SCALE GENOMIC DNA]</scope>
    <source>
        <strain evidence="4">KLKA75</strain>
    </source>
</reference>
<dbReference type="Proteomes" id="UP001595872">
    <property type="component" value="Unassembled WGS sequence"/>
</dbReference>
<dbReference type="InterPro" id="IPR037401">
    <property type="entry name" value="SnoaL-like"/>
</dbReference>
<dbReference type="RefSeq" id="WP_378256178.1">
    <property type="nucleotide sequence ID" value="NZ_JBHSIT010000004.1"/>
</dbReference>
<dbReference type="Gene3D" id="3.10.450.50">
    <property type="match status" value="1"/>
</dbReference>
<dbReference type="InterPro" id="IPR032710">
    <property type="entry name" value="NTF2-like_dom_sf"/>
</dbReference>
<gene>
    <name evidence="3" type="ORF">ACFPCY_17010</name>
</gene>
<proteinExistence type="predicted"/>
<dbReference type="Pfam" id="PF13577">
    <property type="entry name" value="SnoaL_4"/>
    <property type="match status" value="1"/>
</dbReference>
<feature type="region of interest" description="Disordered" evidence="1">
    <location>
        <begin position="146"/>
        <end position="186"/>
    </location>
</feature>
<comment type="caution">
    <text evidence="3">The sequence shown here is derived from an EMBL/GenBank/DDBJ whole genome shotgun (WGS) entry which is preliminary data.</text>
</comment>
<evidence type="ECO:0000313" key="4">
    <source>
        <dbReference type="Proteomes" id="UP001595872"/>
    </source>
</evidence>
<feature type="domain" description="SnoaL-like" evidence="2">
    <location>
        <begin position="14"/>
        <end position="140"/>
    </location>
</feature>
<evidence type="ECO:0000256" key="1">
    <source>
        <dbReference type="SAM" id="MobiDB-lite"/>
    </source>
</evidence>
<evidence type="ECO:0000259" key="2">
    <source>
        <dbReference type="Pfam" id="PF13577"/>
    </source>
</evidence>
<accession>A0ABV9TZP7</accession>
<name>A0ABV9TZP7_9ACTN</name>
<keyword evidence="4" id="KW-1185">Reference proteome</keyword>
<organism evidence="3 4">
    <name type="scientific">Actinomadura gamaensis</name>
    <dbReference type="NCBI Taxonomy" id="1763541"/>
    <lineage>
        <taxon>Bacteria</taxon>
        <taxon>Bacillati</taxon>
        <taxon>Actinomycetota</taxon>
        <taxon>Actinomycetes</taxon>
        <taxon>Streptosporangiales</taxon>
        <taxon>Thermomonosporaceae</taxon>
        <taxon>Actinomadura</taxon>
    </lineage>
</organism>
<dbReference type="EMBL" id="JBHSIT010000004">
    <property type="protein sequence ID" value="MFC4909026.1"/>
    <property type="molecule type" value="Genomic_DNA"/>
</dbReference>
<dbReference type="SUPFAM" id="SSF54427">
    <property type="entry name" value="NTF2-like"/>
    <property type="match status" value="1"/>
</dbReference>
<sequence>MVPHDPTPDTRLATLADRAEITALLDRYARALDDRALPDRALETTLPGLLTPDVTVGPPADDHSGLSEATRHLTESLASFGATQHSYTNYLIDLDGDEAAIRANSFAACVLVDSGDLRTTGGVLTAEATRTPYGWRLRSVTIAPTWETTASLPSGKREKPSGTEDASTETADSPAEEPGSGEPETP</sequence>